<dbReference type="EMBL" id="CM047902">
    <property type="protein sequence ID" value="KAJ0095626.1"/>
    <property type="molecule type" value="Genomic_DNA"/>
</dbReference>
<proteinExistence type="predicted"/>
<organism evidence="1 2">
    <name type="scientific">Pistacia atlantica</name>
    <dbReference type="NCBI Taxonomy" id="434234"/>
    <lineage>
        <taxon>Eukaryota</taxon>
        <taxon>Viridiplantae</taxon>
        <taxon>Streptophyta</taxon>
        <taxon>Embryophyta</taxon>
        <taxon>Tracheophyta</taxon>
        <taxon>Spermatophyta</taxon>
        <taxon>Magnoliopsida</taxon>
        <taxon>eudicotyledons</taxon>
        <taxon>Gunneridae</taxon>
        <taxon>Pentapetalae</taxon>
        <taxon>rosids</taxon>
        <taxon>malvids</taxon>
        <taxon>Sapindales</taxon>
        <taxon>Anacardiaceae</taxon>
        <taxon>Pistacia</taxon>
    </lineage>
</organism>
<dbReference type="Proteomes" id="UP001164250">
    <property type="component" value="Chromosome 6"/>
</dbReference>
<keyword evidence="2" id="KW-1185">Reference proteome</keyword>
<gene>
    <name evidence="1" type="ORF">Patl1_16957</name>
</gene>
<comment type="caution">
    <text evidence="1">The sequence shown here is derived from an EMBL/GenBank/DDBJ whole genome shotgun (WGS) entry which is preliminary data.</text>
</comment>
<sequence length="812" mass="89389">MECNKDEATRAKEIAEKKFTAKDIAGAKKFAMKAQNLYPGLEGIPQMLATLDVYVSAENKINGEADWYGILGVNPQADDETVRKQYRKLALQLHPDKNKSVGADGAFKLISEAWSLLSDKAKRVAYDSKRNGKVFQKVSTTSGSTSAPPGANGFCNFTKPSRKAQKSTPRTGHSSTPASSHKSKPNTFWTETAPPPSNSSKTPWNFTQQRQSSNHQAGSKNSVNTARNSAASPNVGVGGFNSPDSHNQTNFQWGPFSGTGGASTAAQAASVVQQAYEKVRRERGEAQASTKREEALRRKQNASKRTSSAHPGQSTSAKRKKGMDDLGAGNNGSNVANQMGMGNGGADAANLSGSKQCNFQTVRVNGITRPNNIKEVSQLDIQNLLMEKAKTEICKKLNEWKSGTATKIALKDEGNGTEKGEKPLVNNETNDRNKSRESIDEKNGILRRSFANANAGTVETLSINVPDPDFHDFDKDRTERSFGDNQVWAAYDGDDGMPRYYAMIHSVISMNPFRMRISWLNSRTNSELGPLNWVASGFSKTCGDFRVGRYEISNSLNSFSHKVKWSKGPRGAIRIFPRKGDVWALYRNWSPDWNELTADEVIHKYDMVEVLEDYDEGAWCDRYSTCKGQEAPNAPKGCRELDPAATPVDLLQVIIDVKEDEVLEKEETVKEVNTVDCADKATKEETVKDLENAREVENANSKDNLEVEIIEDSEETDRSGRLQAVEQTNQLSLLSAKRDELDIEQTTSKRLAVRKVDKFEKNITKRGAVPETTTKKGKDYPVGPVLLGFFVFVVIGSSLFQIIRTATSGGMA</sequence>
<evidence type="ECO:0000313" key="2">
    <source>
        <dbReference type="Proteomes" id="UP001164250"/>
    </source>
</evidence>
<name>A0ACC1B9W1_9ROSI</name>
<reference evidence="2" key="1">
    <citation type="journal article" date="2023" name="G3 (Bethesda)">
        <title>Genome assembly and association tests identify interacting loci associated with vigor, precocity, and sex in interspecific pistachio rootstocks.</title>
        <authorList>
            <person name="Palmer W."/>
            <person name="Jacygrad E."/>
            <person name="Sagayaradj S."/>
            <person name="Cavanaugh K."/>
            <person name="Han R."/>
            <person name="Bertier L."/>
            <person name="Beede B."/>
            <person name="Kafkas S."/>
            <person name="Golino D."/>
            <person name="Preece J."/>
            <person name="Michelmore R."/>
        </authorList>
    </citation>
    <scope>NUCLEOTIDE SEQUENCE [LARGE SCALE GENOMIC DNA]</scope>
</reference>
<protein>
    <submittedName>
        <fullName evidence="1">Uncharacterized protein</fullName>
    </submittedName>
</protein>
<accession>A0ACC1B9W1</accession>
<evidence type="ECO:0000313" key="1">
    <source>
        <dbReference type="EMBL" id="KAJ0095626.1"/>
    </source>
</evidence>